<organism evidence="4 5">
    <name type="scientific">Armadillidium nasatum</name>
    <dbReference type="NCBI Taxonomy" id="96803"/>
    <lineage>
        <taxon>Eukaryota</taxon>
        <taxon>Metazoa</taxon>
        <taxon>Ecdysozoa</taxon>
        <taxon>Arthropoda</taxon>
        <taxon>Crustacea</taxon>
        <taxon>Multicrustacea</taxon>
        <taxon>Malacostraca</taxon>
        <taxon>Eumalacostraca</taxon>
        <taxon>Peracarida</taxon>
        <taxon>Isopoda</taxon>
        <taxon>Oniscidea</taxon>
        <taxon>Crinocheta</taxon>
        <taxon>Armadillidiidae</taxon>
        <taxon>Armadillidium</taxon>
    </lineage>
</organism>
<evidence type="ECO:0000313" key="4">
    <source>
        <dbReference type="EMBL" id="KAB7496684.1"/>
    </source>
</evidence>
<sequence>MANFILPRSLMGLGLGIMLCVIFGLVGQTATSDSSKLKLNKVMGPSLKFLYWKVFEQYAGILHEKYPDISIFGDNYPPPDWRVLFAQILGIAKLILLGCVLFGLNLWEMMGAITPPWFTWLTQNKIYGGMMIFFLSNALEGQLMSTGAFEITFNDVPVWSKLETGRIPQPNELFQIIDNHVRLNQDSFSWKMTSIVLHFILGRVNCKQPRYEKEFSSRRTRYKAFLEADLDWINRKILP</sequence>
<dbReference type="Proteomes" id="UP000326759">
    <property type="component" value="Unassembled WGS sequence"/>
</dbReference>
<dbReference type="AlphaFoldDB" id="A0A5N5SR99"/>
<dbReference type="GO" id="GO:0004791">
    <property type="term" value="F:thioredoxin-disulfide reductase (NADPH) activity"/>
    <property type="evidence" value="ECO:0007669"/>
    <property type="project" value="TreeGrafter"/>
</dbReference>
<feature type="transmembrane region" description="Helical" evidence="3">
    <location>
        <begin position="84"/>
        <end position="107"/>
    </location>
</feature>
<proteinExistence type="predicted"/>
<dbReference type="OrthoDB" id="60822at2759"/>
<dbReference type="Pfam" id="PF10262">
    <property type="entry name" value="Rdx"/>
    <property type="match status" value="1"/>
</dbReference>
<name>A0A5N5SR99_9CRUS</name>
<dbReference type="InterPro" id="IPR011893">
    <property type="entry name" value="Selenoprotein_Rdx-typ"/>
</dbReference>
<gene>
    <name evidence="4" type="ORF">Anas_03861</name>
</gene>
<evidence type="ECO:0000313" key="5">
    <source>
        <dbReference type="Proteomes" id="UP000326759"/>
    </source>
</evidence>
<evidence type="ECO:0000256" key="1">
    <source>
        <dbReference type="ARBA" id="ARBA00022729"/>
    </source>
</evidence>
<comment type="caution">
    <text evidence="4">The sequence shown here is derived from an EMBL/GenBank/DDBJ whole genome shotgun (WGS) entry which is preliminary data.</text>
</comment>
<dbReference type="Gene3D" id="3.40.30.10">
    <property type="entry name" value="Glutaredoxin"/>
    <property type="match status" value="1"/>
</dbReference>
<dbReference type="SUPFAM" id="SSF52833">
    <property type="entry name" value="Thioredoxin-like"/>
    <property type="match status" value="1"/>
</dbReference>
<dbReference type="GO" id="GO:0005789">
    <property type="term" value="C:endoplasmic reticulum membrane"/>
    <property type="evidence" value="ECO:0007669"/>
    <property type="project" value="TreeGrafter"/>
</dbReference>
<feature type="transmembrane region" description="Helical" evidence="3">
    <location>
        <begin position="12"/>
        <end position="30"/>
    </location>
</feature>
<keyword evidence="1" id="KW-0732">Signal</keyword>
<dbReference type="InterPro" id="IPR036249">
    <property type="entry name" value="Thioredoxin-like_sf"/>
</dbReference>
<keyword evidence="3" id="KW-0472">Membrane</keyword>
<dbReference type="PANTHER" id="PTHR13544">
    <property type="entry name" value="SELENOPROTEIN T"/>
    <property type="match status" value="1"/>
</dbReference>
<dbReference type="PANTHER" id="PTHR13544:SF0">
    <property type="entry name" value="THIOREDOXIN REDUCTASE-LIKE SELENOPROTEIN T"/>
    <property type="match status" value="1"/>
</dbReference>
<dbReference type="NCBIfam" id="TIGR02174">
    <property type="entry name" value="CXXU_selWTH"/>
    <property type="match status" value="1"/>
</dbReference>
<protein>
    <submittedName>
        <fullName evidence="4">SelT-like protein</fullName>
    </submittedName>
</protein>
<accession>A0A5N5SR99</accession>
<dbReference type="GO" id="GO:0045454">
    <property type="term" value="P:cell redox homeostasis"/>
    <property type="evidence" value="ECO:0007669"/>
    <property type="project" value="TreeGrafter"/>
</dbReference>
<dbReference type="EMBL" id="SEYY01021112">
    <property type="protein sequence ID" value="KAB7496684.1"/>
    <property type="molecule type" value="Genomic_DNA"/>
</dbReference>
<reference evidence="4 5" key="1">
    <citation type="journal article" date="2019" name="PLoS Biol.">
        <title>Sex chromosomes control vertical transmission of feminizing Wolbachia symbionts in an isopod.</title>
        <authorList>
            <person name="Becking T."/>
            <person name="Chebbi M.A."/>
            <person name="Giraud I."/>
            <person name="Moumen B."/>
            <person name="Laverre T."/>
            <person name="Caubet Y."/>
            <person name="Peccoud J."/>
            <person name="Gilbert C."/>
            <person name="Cordaux R."/>
        </authorList>
    </citation>
    <scope>NUCLEOTIDE SEQUENCE [LARGE SCALE GENOMIC DNA]</scope>
    <source>
        <strain evidence="4">ANa2</strain>
        <tissue evidence="4">Whole body excluding digestive tract and cuticle</tissue>
    </source>
</reference>
<keyword evidence="5" id="KW-1185">Reference proteome</keyword>
<evidence type="ECO:0000256" key="3">
    <source>
        <dbReference type="SAM" id="Phobius"/>
    </source>
</evidence>
<evidence type="ECO:0000256" key="2">
    <source>
        <dbReference type="ARBA" id="ARBA00023284"/>
    </source>
</evidence>
<keyword evidence="2" id="KW-0676">Redox-active center</keyword>
<keyword evidence="3" id="KW-1133">Transmembrane helix</keyword>
<keyword evidence="3" id="KW-0812">Transmembrane</keyword>
<dbReference type="InterPro" id="IPR019389">
    <property type="entry name" value="Selenoprotein_T"/>
</dbReference>